<dbReference type="Gene3D" id="3.60.21.10">
    <property type="match status" value="1"/>
</dbReference>
<evidence type="ECO:0000256" key="10">
    <source>
        <dbReference type="ARBA" id="ARBA00023004"/>
    </source>
</evidence>
<evidence type="ECO:0000256" key="3">
    <source>
        <dbReference type="ARBA" id="ARBA00001954"/>
    </source>
</evidence>
<evidence type="ECO:0000259" key="14">
    <source>
        <dbReference type="SMART" id="SM01124"/>
    </source>
</evidence>
<feature type="domain" description="Lariat debranching enzyme C-terminal" evidence="14">
    <location>
        <begin position="283"/>
        <end position="442"/>
    </location>
</feature>
<evidence type="ECO:0000256" key="6">
    <source>
        <dbReference type="ARBA" id="ARBA00022664"/>
    </source>
</evidence>
<evidence type="ECO:0000256" key="8">
    <source>
        <dbReference type="ARBA" id="ARBA00022801"/>
    </source>
</evidence>
<sequence length="464" mass="51565">MVTFGDTGLKVAVVGCGHGMLDTIYATLEVECATKGWAQIDLDLLIICGDFQAVRNELDLNCMSVPKHYRKLGDFHKYYSGAAQAPVLTLVIGGNHEASNYHFELYHGGWLAPNIYYLGAAGVVRYGPWRIAGVSGIYNTRSYGKPHGERLPYDRDSVRSAYHVREYDVQRLLHLRSPVDIALSHDWPAWVELFGDHDDFYKTKPHFFASALADRLGSKPAAELLSHLRPTYWFSGHMHTRFAATVNFHDGLGMEDALQRLDNVPEKLRAVLPRVPRSKKPPTPPASTATKTEFLALDKVGSNPTFQWLEVRNLDHPPHADSPDAAPYLDRTEAGKYSLHYDEEWLAVTRACAPGLNIADPVTLVVAPSTARKVPAASVDKHRRWVKANIVDKKLLQIPFNFAPHAPVYSPGSEVDQNQQPLEYPNQQTAQFYDLLQIPNRFAVSSPADASGEGGSASEVGMDR</sequence>
<evidence type="ECO:0000313" key="15">
    <source>
        <dbReference type="EMBL" id="KAK3361432.1"/>
    </source>
</evidence>
<evidence type="ECO:0000256" key="11">
    <source>
        <dbReference type="ARBA" id="ARBA00023211"/>
    </source>
</evidence>
<keyword evidence="10" id="KW-0408">Iron</keyword>
<evidence type="ECO:0000256" key="2">
    <source>
        <dbReference type="ARBA" id="ARBA00001947"/>
    </source>
</evidence>
<comment type="cofactor">
    <cofactor evidence="1">
        <name>Mn(2+)</name>
        <dbReference type="ChEBI" id="CHEBI:29035"/>
    </cofactor>
</comment>
<dbReference type="InterPro" id="IPR041816">
    <property type="entry name" value="Dbr1_N"/>
</dbReference>
<evidence type="ECO:0000256" key="4">
    <source>
        <dbReference type="ARBA" id="ARBA00004123"/>
    </source>
</evidence>
<comment type="cofactor">
    <cofactor evidence="3">
        <name>Fe(2+)</name>
        <dbReference type="ChEBI" id="CHEBI:29033"/>
    </cofactor>
</comment>
<reference evidence="15" key="2">
    <citation type="submission" date="2023-06" db="EMBL/GenBank/DDBJ databases">
        <authorList>
            <consortium name="Lawrence Berkeley National Laboratory"/>
            <person name="Haridas S."/>
            <person name="Hensen N."/>
            <person name="Bonometti L."/>
            <person name="Westerberg I."/>
            <person name="Brannstrom I.O."/>
            <person name="Guillou S."/>
            <person name="Cros-Aarteil S."/>
            <person name="Calhoun S."/>
            <person name="Kuo A."/>
            <person name="Mondo S."/>
            <person name="Pangilinan J."/>
            <person name="Riley R."/>
            <person name="Labutti K."/>
            <person name="Andreopoulos B."/>
            <person name="Lipzen A."/>
            <person name="Chen C."/>
            <person name="Yanf M."/>
            <person name="Daum C."/>
            <person name="Ng V."/>
            <person name="Clum A."/>
            <person name="Steindorff A."/>
            <person name="Ohm R."/>
            <person name="Martin F."/>
            <person name="Silar P."/>
            <person name="Natvig D."/>
            <person name="Lalanne C."/>
            <person name="Gautier V."/>
            <person name="Ament-Velasquez S.L."/>
            <person name="Kruys A."/>
            <person name="Hutchinson M.I."/>
            <person name="Powell A.J."/>
            <person name="Barry K."/>
            <person name="Miller A.N."/>
            <person name="Grigoriev I.V."/>
            <person name="Debuchy R."/>
            <person name="Gladieux P."/>
            <person name="Thoren M.H."/>
            <person name="Johannesson H."/>
        </authorList>
    </citation>
    <scope>NUCLEOTIDE SEQUENCE</scope>
    <source>
        <strain evidence="15">CBS 958.72</strain>
    </source>
</reference>
<dbReference type="Pfam" id="PF00149">
    <property type="entry name" value="Metallophos"/>
    <property type="match status" value="1"/>
</dbReference>
<comment type="similarity">
    <text evidence="5">Belongs to the lariat debranching enzyme family.</text>
</comment>
<dbReference type="GO" id="GO:0046872">
    <property type="term" value="F:metal ion binding"/>
    <property type="evidence" value="ECO:0007669"/>
    <property type="project" value="UniProtKB-KW"/>
</dbReference>
<dbReference type="EMBL" id="JAULSN010000011">
    <property type="protein sequence ID" value="KAK3361432.1"/>
    <property type="molecule type" value="Genomic_DNA"/>
</dbReference>
<dbReference type="SUPFAM" id="SSF56300">
    <property type="entry name" value="Metallo-dependent phosphatases"/>
    <property type="match status" value="1"/>
</dbReference>
<evidence type="ECO:0000256" key="7">
    <source>
        <dbReference type="ARBA" id="ARBA00022723"/>
    </source>
</evidence>
<dbReference type="InterPro" id="IPR007708">
    <property type="entry name" value="DBR1_C"/>
</dbReference>
<keyword evidence="12" id="KW-0539">Nucleus</keyword>
<protein>
    <submittedName>
        <fullName evidence="15">Lariat debranching enzyme, C-terminal domain-containing protein</fullName>
    </submittedName>
</protein>
<evidence type="ECO:0000313" key="16">
    <source>
        <dbReference type="Proteomes" id="UP001287356"/>
    </source>
</evidence>
<proteinExistence type="inferred from homology"/>
<dbReference type="CDD" id="cd00844">
    <property type="entry name" value="MPP_Dbr1_N"/>
    <property type="match status" value="1"/>
</dbReference>
<dbReference type="GO" id="GO:0000398">
    <property type="term" value="P:mRNA splicing, via spliceosome"/>
    <property type="evidence" value="ECO:0007669"/>
    <property type="project" value="TreeGrafter"/>
</dbReference>
<feature type="region of interest" description="Disordered" evidence="13">
    <location>
        <begin position="445"/>
        <end position="464"/>
    </location>
</feature>
<dbReference type="PANTHER" id="PTHR12849:SF0">
    <property type="entry name" value="LARIAT DEBRANCHING ENZYME"/>
    <property type="match status" value="1"/>
</dbReference>
<dbReference type="GO" id="GO:0008419">
    <property type="term" value="F:RNA lariat debranching enzyme activity"/>
    <property type="evidence" value="ECO:0007669"/>
    <property type="project" value="TreeGrafter"/>
</dbReference>
<organism evidence="15 16">
    <name type="scientific">Lasiosphaeria ovina</name>
    <dbReference type="NCBI Taxonomy" id="92902"/>
    <lineage>
        <taxon>Eukaryota</taxon>
        <taxon>Fungi</taxon>
        <taxon>Dikarya</taxon>
        <taxon>Ascomycota</taxon>
        <taxon>Pezizomycotina</taxon>
        <taxon>Sordariomycetes</taxon>
        <taxon>Sordariomycetidae</taxon>
        <taxon>Sordariales</taxon>
        <taxon>Lasiosphaeriaceae</taxon>
        <taxon>Lasiosphaeria</taxon>
    </lineage>
</organism>
<keyword evidence="6" id="KW-0507">mRNA processing</keyword>
<comment type="caution">
    <text evidence="15">The sequence shown here is derived from an EMBL/GenBank/DDBJ whole genome shotgun (WGS) entry which is preliminary data.</text>
</comment>
<evidence type="ECO:0000256" key="12">
    <source>
        <dbReference type="ARBA" id="ARBA00023242"/>
    </source>
</evidence>
<keyword evidence="9" id="KW-0862">Zinc</keyword>
<dbReference type="Pfam" id="PF05011">
    <property type="entry name" value="DBR1"/>
    <property type="match status" value="1"/>
</dbReference>
<name>A0AAE0MYA9_9PEZI</name>
<dbReference type="InterPro" id="IPR004843">
    <property type="entry name" value="Calcineurin-like_PHP"/>
</dbReference>
<reference evidence="15" key="1">
    <citation type="journal article" date="2023" name="Mol. Phylogenet. Evol.">
        <title>Genome-scale phylogeny and comparative genomics of the fungal order Sordariales.</title>
        <authorList>
            <person name="Hensen N."/>
            <person name="Bonometti L."/>
            <person name="Westerberg I."/>
            <person name="Brannstrom I.O."/>
            <person name="Guillou S."/>
            <person name="Cros-Aarteil S."/>
            <person name="Calhoun S."/>
            <person name="Haridas S."/>
            <person name="Kuo A."/>
            <person name="Mondo S."/>
            <person name="Pangilinan J."/>
            <person name="Riley R."/>
            <person name="LaButti K."/>
            <person name="Andreopoulos B."/>
            <person name="Lipzen A."/>
            <person name="Chen C."/>
            <person name="Yan M."/>
            <person name="Daum C."/>
            <person name="Ng V."/>
            <person name="Clum A."/>
            <person name="Steindorff A."/>
            <person name="Ohm R.A."/>
            <person name="Martin F."/>
            <person name="Silar P."/>
            <person name="Natvig D.O."/>
            <person name="Lalanne C."/>
            <person name="Gautier V."/>
            <person name="Ament-Velasquez S.L."/>
            <person name="Kruys A."/>
            <person name="Hutchinson M.I."/>
            <person name="Powell A.J."/>
            <person name="Barry K."/>
            <person name="Miller A.N."/>
            <person name="Grigoriev I.V."/>
            <person name="Debuchy R."/>
            <person name="Gladieux P."/>
            <person name="Hiltunen Thoren M."/>
            <person name="Johannesson H."/>
        </authorList>
    </citation>
    <scope>NUCLEOTIDE SEQUENCE</scope>
    <source>
        <strain evidence="15">CBS 958.72</strain>
    </source>
</reference>
<dbReference type="PANTHER" id="PTHR12849">
    <property type="entry name" value="RNA LARIAT DEBRANCHING ENZYME"/>
    <property type="match status" value="1"/>
</dbReference>
<keyword evidence="16" id="KW-1185">Reference proteome</keyword>
<evidence type="ECO:0000256" key="5">
    <source>
        <dbReference type="ARBA" id="ARBA00006045"/>
    </source>
</evidence>
<keyword evidence="11" id="KW-0464">Manganese</keyword>
<comment type="cofactor">
    <cofactor evidence="2">
        <name>Zn(2+)</name>
        <dbReference type="ChEBI" id="CHEBI:29105"/>
    </cofactor>
</comment>
<keyword evidence="7" id="KW-0479">Metal-binding</keyword>
<gene>
    <name evidence="15" type="ORF">B0T24DRAFT_684478</name>
</gene>
<dbReference type="Proteomes" id="UP001287356">
    <property type="component" value="Unassembled WGS sequence"/>
</dbReference>
<keyword evidence="8" id="KW-0378">Hydrolase</keyword>
<dbReference type="AlphaFoldDB" id="A0AAE0MYA9"/>
<evidence type="ECO:0000256" key="9">
    <source>
        <dbReference type="ARBA" id="ARBA00022833"/>
    </source>
</evidence>
<evidence type="ECO:0000256" key="1">
    <source>
        <dbReference type="ARBA" id="ARBA00001936"/>
    </source>
</evidence>
<comment type="subcellular location">
    <subcellularLocation>
        <location evidence="4">Nucleus</location>
    </subcellularLocation>
</comment>
<dbReference type="InterPro" id="IPR029052">
    <property type="entry name" value="Metallo-depent_PP-like"/>
</dbReference>
<evidence type="ECO:0000256" key="13">
    <source>
        <dbReference type="SAM" id="MobiDB-lite"/>
    </source>
</evidence>
<dbReference type="GO" id="GO:0005634">
    <property type="term" value="C:nucleus"/>
    <property type="evidence" value="ECO:0007669"/>
    <property type="project" value="UniProtKB-SubCell"/>
</dbReference>
<dbReference type="SMART" id="SM01124">
    <property type="entry name" value="DBR1"/>
    <property type="match status" value="1"/>
</dbReference>
<accession>A0AAE0MYA9</accession>